<evidence type="ECO:0000313" key="6">
    <source>
        <dbReference type="EMBL" id="PKD78568.1"/>
    </source>
</evidence>
<evidence type="ECO:0000259" key="5">
    <source>
        <dbReference type="Pfam" id="PF00122"/>
    </source>
</evidence>
<dbReference type="GO" id="GO:0006883">
    <property type="term" value="P:intracellular sodium ion homeostasis"/>
    <property type="evidence" value="ECO:0007669"/>
    <property type="project" value="TreeGrafter"/>
</dbReference>
<dbReference type="Pfam" id="PF00122">
    <property type="entry name" value="E1-E2_ATPase"/>
    <property type="match status" value="1"/>
</dbReference>
<dbReference type="PANTHER" id="PTHR43294:SF21">
    <property type="entry name" value="CATION TRANSPORTING ATPASE"/>
    <property type="match status" value="1"/>
</dbReference>
<dbReference type="GO" id="GO:0005886">
    <property type="term" value="C:plasma membrane"/>
    <property type="evidence" value="ECO:0007669"/>
    <property type="project" value="UniProtKB-SubCell"/>
</dbReference>
<comment type="similarity">
    <text evidence="2">Belongs to the cation transport ATPase (P-type) (TC 3.A.3) family. Type IIA subfamily.</text>
</comment>
<dbReference type="InterPro" id="IPR008250">
    <property type="entry name" value="ATPase_P-typ_transduc_dom_A_sf"/>
</dbReference>
<name>A0AAP8HU08_ECOLX</name>
<accession>A0AAP8HU08</accession>
<reference evidence="6 7" key="1">
    <citation type="submission" date="2017-12" db="EMBL/GenBank/DDBJ databases">
        <title>Rapid rising of carbapenem-resistant Enterobacteriaceae(CRE) and emergence of colistin resistance genemcr-1 in CRE in the hospital of Henan, China.</title>
        <authorList>
            <person name="Sun Q."/>
            <person name="Zhang R."/>
            <person name="Li Y."/>
            <person name="Shen Y."/>
            <person name="Zhang Y."/>
            <person name="Yang J."/>
            <person name="Shu L."/>
            <person name="Zhou H."/>
            <person name="Wang Y."/>
            <person name="Wang B."/>
            <person name="Shen Z."/>
        </authorList>
    </citation>
    <scope>NUCLEOTIDE SEQUENCE [LARGE SCALE GENOMIC DNA]</scope>
    <source>
        <strain evidence="6 7">3512</strain>
    </source>
</reference>
<comment type="subcellular location">
    <subcellularLocation>
        <location evidence="1">Cell membrane</location>
        <topology evidence="1">Multi-pass membrane protein</topology>
    </subcellularLocation>
</comment>
<dbReference type="GO" id="GO:1902600">
    <property type="term" value="P:proton transmembrane transport"/>
    <property type="evidence" value="ECO:0007669"/>
    <property type="project" value="TreeGrafter"/>
</dbReference>
<sequence length="124" mass="13112">GDMVPADVRLIASRDLFISQAILTGEAIPIEKYDAMGNVAQKSSEGEVSSENALLELSNICLMGTNVASGTATAVVVATGGRTYFGSLAKNVVSTKRVETSFDRGVNSVSWLLIKFMLVMVPIV</sequence>
<dbReference type="GO" id="GO:0030007">
    <property type="term" value="P:intracellular potassium ion homeostasis"/>
    <property type="evidence" value="ECO:0007669"/>
    <property type="project" value="TreeGrafter"/>
</dbReference>
<evidence type="ECO:0000256" key="2">
    <source>
        <dbReference type="ARBA" id="ARBA00005675"/>
    </source>
</evidence>
<dbReference type="Gene3D" id="2.70.150.10">
    <property type="entry name" value="Calcium-transporting ATPase, cytoplasmic transduction domain A"/>
    <property type="match status" value="1"/>
</dbReference>
<organism evidence="6 7">
    <name type="scientific">Escherichia coli</name>
    <dbReference type="NCBI Taxonomy" id="562"/>
    <lineage>
        <taxon>Bacteria</taxon>
        <taxon>Pseudomonadati</taxon>
        <taxon>Pseudomonadota</taxon>
        <taxon>Gammaproteobacteria</taxon>
        <taxon>Enterobacterales</taxon>
        <taxon>Enterobacteriaceae</taxon>
        <taxon>Escherichia</taxon>
    </lineage>
</organism>
<dbReference type="GO" id="GO:1990573">
    <property type="term" value="P:potassium ion import across plasma membrane"/>
    <property type="evidence" value="ECO:0007669"/>
    <property type="project" value="TreeGrafter"/>
</dbReference>
<proteinExistence type="inferred from homology"/>
<keyword evidence="4" id="KW-0597">Phosphoprotein</keyword>
<dbReference type="AlphaFoldDB" id="A0AAP8HU08"/>
<dbReference type="GO" id="GO:0036376">
    <property type="term" value="P:sodium ion export across plasma membrane"/>
    <property type="evidence" value="ECO:0007669"/>
    <property type="project" value="TreeGrafter"/>
</dbReference>
<feature type="non-terminal residue" evidence="6">
    <location>
        <position position="124"/>
    </location>
</feature>
<dbReference type="Proteomes" id="UP000233549">
    <property type="component" value="Unassembled WGS sequence"/>
</dbReference>
<dbReference type="GO" id="GO:0005391">
    <property type="term" value="F:P-type sodium:potassium-exchanging transporter activity"/>
    <property type="evidence" value="ECO:0007669"/>
    <property type="project" value="TreeGrafter"/>
</dbReference>
<dbReference type="EMBL" id="PITP01000501">
    <property type="protein sequence ID" value="PKD78568.1"/>
    <property type="molecule type" value="Genomic_DNA"/>
</dbReference>
<dbReference type="SUPFAM" id="SSF81653">
    <property type="entry name" value="Calcium ATPase, transduction domain A"/>
    <property type="match status" value="1"/>
</dbReference>
<dbReference type="PANTHER" id="PTHR43294">
    <property type="entry name" value="SODIUM/POTASSIUM-TRANSPORTING ATPASE SUBUNIT ALPHA"/>
    <property type="match status" value="1"/>
</dbReference>
<feature type="domain" description="P-type ATPase A" evidence="5">
    <location>
        <begin position="1"/>
        <end position="92"/>
    </location>
</feature>
<evidence type="ECO:0000256" key="1">
    <source>
        <dbReference type="ARBA" id="ARBA00004651"/>
    </source>
</evidence>
<dbReference type="InterPro" id="IPR050510">
    <property type="entry name" value="Cation_transp_ATPase_P-type"/>
</dbReference>
<protein>
    <submittedName>
        <fullName evidence="6">Magnesium-translocating P-type ATPase</fullName>
    </submittedName>
</protein>
<keyword evidence="3" id="KW-0472">Membrane</keyword>
<evidence type="ECO:0000256" key="4">
    <source>
        <dbReference type="ARBA" id="ARBA00022553"/>
    </source>
</evidence>
<evidence type="ECO:0000256" key="3">
    <source>
        <dbReference type="ARBA" id="ARBA00022475"/>
    </source>
</evidence>
<keyword evidence="3" id="KW-1003">Cell membrane</keyword>
<comment type="caution">
    <text evidence="6">The sequence shown here is derived from an EMBL/GenBank/DDBJ whole genome shotgun (WGS) entry which is preliminary data.</text>
</comment>
<gene>
    <name evidence="6" type="ORF">CWS33_29630</name>
</gene>
<dbReference type="InterPro" id="IPR059000">
    <property type="entry name" value="ATPase_P-type_domA"/>
</dbReference>
<feature type="non-terminal residue" evidence="6">
    <location>
        <position position="1"/>
    </location>
</feature>
<evidence type="ECO:0000313" key="7">
    <source>
        <dbReference type="Proteomes" id="UP000233549"/>
    </source>
</evidence>